<keyword evidence="7" id="KW-1185">Reference proteome</keyword>
<evidence type="ECO:0000259" key="5">
    <source>
        <dbReference type="Pfam" id="PF08245"/>
    </source>
</evidence>
<comment type="function">
    <text evidence="2">Catalyzes the addition of meso-diaminopimelic acid to the nucleotide precursor UDP-N-acetylmuramoyl-L-alanyl-D-glutamate (UMAG) in the biosynthesis of bacterial cell-wall peptidoglycan.</text>
</comment>
<dbReference type="NCBIfam" id="TIGR01085">
    <property type="entry name" value="murE"/>
    <property type="match status" value="1"/>
</dbReference>
<dbReference type="PANTHER" id="PTHR23135">
    <property type="entry name" value="MUR LIGASE FAMILY MEMBER"/>
    <property type="match status" value="1"/>
</dbReference>
<evidence type="ECO:0000256" key="3">
    <source>
        <dbReference type="RuleBase" id="RU004135"/>
    </source>
</evidence>
<dbReference type="InterPro" id="IPR005761">
    <property type="entry name" value="UDP-N-AcMur-Glu-dNH2Pim_ligase"/>
</dbReference>
<gene>
    <name evidence="2 6" type="primary">murE</name>
    <name evidence="6" type="ORF">CAXC1_70041</name>
</gene>
<accession>A0ABM9N991</accession>
<feature type="binding site" evidence="2">
    <location>
        <position position="198"/>
    </location>
    <ligand>
        <name>UDP-N-acetyl-alpha-D-muramoyl-L-alanyl-D-glutamate</name>
        <dbReference type="ChEBI" id="CHEBI:83900"/>
    </ligand>
</feature>
<comment type="pathway">
    <text evidence="2 3">Cell wall biogenesis; peptidoglycan biosynthesis.</text>
</comment>
<feature type="binding site" evidence="2">
    <location>
        <position position="394"/>
    </location>
    <ligand>
        <name>meso-2,6-diaminopimelate</name>
        <dbReference type="ChEBI" id="CHEBI:57791"/>
    </ligand>
</feature>
<dbReference type="PANTHER" id="PTHR23135:SF4">
    <property type="entry name" value="UDP-N-ACETYLMURAMOYL-L-ALANYL-D-GLUTAMATE--2,6-DIAMINOPIMELATE LIGASE MURE HOMOLOG, CHLOROPLASTIC"/>
    <property type="match status" value="1"/>
</dbReference>
<dbReference type="InterPro" id="IPR035911">
    <property type="entry name" value="MurE/MurF_N"/>
</dbReference>
<feature type="binding site" evidence="2">
    <location>
        <begin position="418"/>
        <end position="421"/>
    </location>
    <ligand>
        <name>meso-2,6-diaminopimelate</name>
        <dbReference type="ChEBI" id="CHEBI:57791"/>
    </ligand>
</feature>
<evidence type="ECO:0000256" key="2">
    <source>
        <dbReference type="HAMAP-Rule" id="MF_00208"/>
    </source>
</evidence>
<feature type="modified residue" description="N6-carboxylysine" evidence="2">
    <location>
        <position position="230"/>
    </location>
</feature>
<comment type="PTM">
    <text evidence="2">Carboxylation is probably crucial for Mg(2+) binding and, consequently, for the gamma-phosphate positioning of ATP.</text>
</comment>
<keyword evidence="2 3" id="KW-0133">Cell shape</keyword>
<keyword evidence="2 3" id="KW-0131">Cell cycle</keyword>
<dbReference type="NCBIfam" id="NF001126">
    <property type="entry name" value="PRK00139.1-4"/>
    <property type="match status" value="1"/>
</dbReference>
<organism evidence="6 7">
    <name type="scientific">Candidatus Xenohaliotis californiensis</name>
    <dbReference type="NCBI Taxonomy" id="84677"/>
    <lineage>
        <taxon>Bacteria</taxon>
        <taxon>Pseudomonadati</taxon>
        <taxon>Pseudomonadota</taxon>
        <taxon>Alphaproteobacteria</taxon>
        <taxon>Rickettsiales</taxon>
        <taxon>Anaplasmataceae</taxon>
        <taxon>Candidatus Xenohaliotis</taxon>
    </lineage>
</organism>
<dbReference type="Gene3D" id="3.90.190.20">
    <property type="entry name" value="Mur ligase, C-terminal domain"/>
    <property type="match status" value="1"/>
</dbReference>
<dbReference type="SUPFAM" id="SSF63418">
    <property type="entry name" value="MurE/MurF N-terminal domain"/>
    <property type="match status" value="1"/>
</dbReference>
<dbReference type="InterPro" id="IPR004101">
    <property type="entry name" value="Mur_ligase_C"/>
</dbReference>
<keyword evidence="2 6" id="KW-0436">Ligase</keyword>
<sequence>MIIKDSLMTENTVSEQEFLNNIVNYNFSNLHMDSRAVNPGDLFIVMNDANFKASVFIEHAVMQGAAIIAINNIYINDVLLQKYANVIFIRSEDTRLFAAKLSRIFYKPNIERIAAITGTNGKSSVVSFMHQILSLLGEKSLTIGTMGVVMNETNIKLNIPNLTTPDIISINKVLSNAAENGAVYAAIEASSHGIDQQRIVGLPIDIAAFTNLSHDHMDYHNNMESYWQVKKELFTKFLLPNGTAIINSESIYMEDLKNTCIKRKLQTISYGRDGDIYLIKHNKIDGWQSKISLNICGELCNFQTSLIGAFQIQNLMCAVAALLPWGFSPKSISKMLSEVKNLAGRMSLIKSSNGDVIVDYAHNPNGVLYALKSAKEYVDVMNKIVTIVGCGGDRDKEKRPIVGEIVSAYSDFIIITDDNPRTENPKRIRKDIIAGIKTNSNVLEMPDRQEAIKYGLSMLGKGDVLMILGKGHEKYGTTEGLADKNDINVTKSLLFSNI</sequence>
<feature type="short sequence motif" description="Meso-diaminopimelate recognition motif" evidence="2">
    <location>
        <begin position="418"/>
        <end position="421"/>
    </location>
</feature>
<feature type="binding site" evidence="2">
    <location>
        <position position="190"/>
    </location>
    <ligand>
        <name>UDP-N-acetyl-alpha-D-muramoyl-L-alanyl-D-glutamate</name>
        <dbReference type="ChEBI" id="CHEBI:83900"/>
    </ligand>
</feature>
<evidence type="ECO:0000256" key="1">
    <source>
        <dbReference type="ARBA" id="ARBA00005898"/>
    </source>
</evidence>
<evidence type="ECO:0000259" key="4">
    <source>
        <dbReference type="Pfam" id="PF02875"/>
    </source>
</evidence>
<evidence type="ECO:0000313" key="7">
    <source>
        <dbReference type="Proteomes" id="UP001314181"/>
    </source>
</evidence>
<feature type="binding site" evidence="2">
    <location>
        <begin position="163"/>
        <end position="164"/>
    </location>
    <ligand>
        <name>UDP-N-acetyl-alpha-D-muramoyl-L-alanyl-D-glutamate</name>
        <dbReference type="ChEBI" id="CHEBI:83900"/>
    </ligand>
</feature>
<dbReference type="InterPro" id="IPR036615">
    <property type="entry name" value="Mur_ligase_C_dom_sf"/>
</dbReference>
<proteinExistence type="inferred from homology"/>
<keyword evidence="2 3" id="KW-0573">Peptidoglycan synthesis</keyword>
<dbReference type="Proteomes" id="UP001314181">
    <property type="component" value="Unassembled WGS sequence"/>
</dbReference>
<dbReference type="Pfam" id="PF02875">
    <property type="entry name" value="Mur_ligase_C"/>
    <property type="match status" value="1"/>
</dbReference>
<dbReference type="EC" id="6.3.2.13" evidence="2"/>
<comment type="catalytic activity">
    <reaction evidence="2">
        <text>UDP-N-acetyl-alpha-D-muramoyl-L-alanyl-D-glutamate + meso-2,6-diaminopimelate + ATP = UDP-N-acetyl-alpha-D-muramoyl-L-alanyl-gamma-D-glutamyl-meso-2,6-diaminopimelate + ADP + phosphate + H(+)</text>
        <dbReference type="Rhea" id="RHEA:23676"/>
        <dbReference type="ChEBI" id="CHEBI:15378"/>
        <dbReference type="ChEBI" id="CHEBI:30616"/>
        <dbReference type="ChEBI" id="CHEBI:43474"/>
        <dbReference type="ChEBI" id="CHEBI:57791"/>
        <dbReference type="ChEBI" id="CHEBI:83900"/>
        <dbReference type="ChEBI" id="CHEBI:83905"/>
        <dbReference type="ChEBI" id="CHEBI:456216"/>
        <dbReference type="EC" id="6.3.2.13"/>
    </reaction>
</comment>
<name>A0ABM9N991_9RICK</name>
<keyword evidence="2 3" id="KW-0961">Cell wall biogenesis/degradation</keyword>
<protein>
    <recommendedName>
        <fullName evidence="2">UDP-N-acetylmuramoyl-L-alanyl-D-glutamate--2,6-diaminopimelate ligase</fullName>
        <ecNumber evidence="2">6.3.2.13</ecNumber>
    </recommendedName>
    <alternativeName>
        <fullName evidence="2">Meso-A2pm-adding enzyme</fullName>
    </alternativeName>
    <alternativeName>
        <fullName evidence="2">Meso-diaminopimelate-adding enzyme</fullName>
    </alternativeName>
    <alternativeName>
        <fullName evidence="2">UDP-MurNAc-L-Ala-D-Glu:meso-diaminopimelate ligase</fullName>
    </alternativeName>
    <alternativeName>
        <fullName evidence="2">UDP-MurNAc-tripeptide synthetase</fullName>
    </alternativeName>
    <alternativeName>
        <fullName evidence="2">UDP-N-acetylmuramyl-tripeptide synthetase</fullName>
    </alternativeName>
</protein>
<feature type="binding site" evidence="2">
    <location>
        <position position="34"/>
    </location>
    <ligand>
        <name>UDP-N-acetyl-alpha-D-muramoyl-L-alanyl-D-glutamate</name>
        <dbReference type="ChEBI" id="CHEBI:83900"/>
    </ligand>
</feature>
<reference evidence="6 7" key="1">
    <citation type="submission" date="2024-01" db="EMBL/GenBank/DDBJ databases">
        <authorList>
            <person name="Kunselman E."/>
        </authorList>
    </citation>
    <scope>NUCLEOTIDE SEQUENCE [LARGE SCALE GENOMIC DNA]</scope>
    <source>
        <strain evidence="6">2 abalone samples</strain>
    </source>
</reference>
<dbReference type="EMBL" id="CAWVOK010000033">
    <property type="protein sequence ID" value="CAK8163517.1"/>
    <property type="molecule type" value="Genomic_DNA"/>
</dbReference>
<feature type="domain" description="Mur ligase C-terminal" evidence="4">
    <location>
        <begin position="344"/>
        <end position="471"/>
    </location>
</feature>
<dbReference type="SUPFAM" id="SSF53244">
    <property type="entry name" value="MurD-like peptide ligases, peptide-binding domain"/>
    <property type="match status" value="1"/>
</dbReference>
<comment type="cofactor">
    <cofactor evidence="2">
        <name>Mg(2+)</name>
        <dbReference type="ChEBI" id="CHEBI:18420"/>
    </cofactor>
</comment>
<keyword evidence="2 3" id="KW-0132">Cell division</keyword>
<dbReference type="HAMAP" id="MF_00208">
    <property type="entry name" value="MurE"/>
    <property type="match status" value="1"/>
</dbReference>
<comment type="caution">
    <text evidence="2">Lacks conserved residue(s) required for the propagation of feature annotation.</text>
</comment>
<keyword evidence="2" id="KW-0963">Cytoplasm</keyword>
<feature type="binding site" evidence="2">
    <location>
        <position position="469"/>
    </location>
    <ligand>
        <name>meso-2,6-diaminopimelate</name>
        <dbReference type="ChEBI" id="CHEBI:57791"/>
    </ligand>
</feature>
<evidence type="ECO:0000313" key="6">
    <source>
        <dbReference type="EMBL" id="CAK8163517.1"/>
    </source>
</evidence>
<feature type="binding site" evidence="2">
    <location>
        <position position="473"/>
    </location>
    <ligand>
        <name>meso-2,6-diaminopimelate</name>
        <dbReference type="ChEBI" id="CHEBI:57791"/>
    </ligand>
</feature>
<feature type="binding site" evidence="2">
    <location>
        <begin position="118"/>
        <end position="124"/>
    </location>
    <ligand>
        <name>ATP</name>
        <dbReference type="ChEBI" id="CHEBI:30616"/>
    </ligand>
</feature>
<comment type="subcellular location">
    <subcellularLocation>
        <location evidence="2 3">Cytoplasm</location>
    </subcellularLocation>
</comment>
<keyword evidence="2" id="KW-0460">Magnesium</keyword>
<keyword evidence="2" id="KW-0067">ATP-binding</keyword>
<dbReference type="Pfam" id="PF08245">
    <property type="entry name" value="Mur_ligase_M"/>
    <property type="match status" value="1"/>
</dbReference>
<feature type="binding site" evidence="2">
    <location>
        <position position="196"/>
    </location>
    <ligand>
        <name>UDP-N-acetyl-alpha-D-muramoyl-L-alanyl-D-glutamate</name>
        <dbReference type="ChEBI" id="CHEBI:83900"/>
    </ligand>
</feature>
<dbReference type="InterPro" id="IPR013221">
    <property type="entry name" value="Mur_ligase_cen"/>
</dbReference>
<dbReference type="Gene3D" id="3.40.1390.10">
    <property type="entry name" value="MurE/MurF, N-terminal domain"/>
    <property type="match status" value="1"/>
</dbReference>
<feature type="domain" description="Mur ligase central" evidence="5">
    <location>
        <begin position="116"/>
        <end position="321"/>
    </location>
</feature>
<comment type="similarity">
    <text evidence="1 2">Belongs to the MurCDEF family. MurE subfamily.</text>
</comment>
<dbReference type="Gene3D" id="3.40.1190.10">
    <property type="entry name" value="Mur-like, catalytic domain"/>
    <property type="match status" value="1"/>
</dbReference>
<comment type="caution">
    <text evidence="6">The sequence shown here is derived from an EMBL/GenBank/DDBJ whole genome shotgun (WGS) entry which is preliminary data.</text>
</comment>
<dbReference type="InterPro" id="IPR036565">
    <property type="entry name" value="Mur-like_cat_sf"/>
</dbReference>
<dbReference type="SUPFAM" id="SSF53623">
    <property type="entry name" value="MurD-like peptide ligases, catalytic domain"/>
    <property type="match status" value="1"/>
</dbReference>
<keyword evidence="2" id="KW-0547">Nucleotide-binding</keyword>
<dbReference type="GO" id="GO:0008765">
    <property type="term" value="F:UDP-N-acetylmuramoylalanyl-D-glutamate-2,6-diaminopimelate ligase activity"/>
    <property type="evidence" value="ECO:0007669"/>
    <property type="project" value="UniProtKB-EC"/>
</dbReference>